<keyword evidence="4" id="KW-0804">Transcription</keyword>
<reference evidence="8" key="1">
    <citation type="submission" date="2020-08" db="EMBL/GenBank/DDBJ databases">
        <title>Multicomponent nature underlies the extraordinary mechanical properties of spider dragline silk.</title>
        <authorList>
            <person name="Kono N."/>
            <person name="Nakamura H."/>
            <person name="Mori M."/>
            <person name="Yoshida Y."/>
            <person name="Ohtoshi R."/>
            <person name="Malay A.D."/>
            <person name="Moran D.A.P."/>
            <person name="Tomita M."/>
            <person name="Numata K."/>
            <person name="Arakawa K."/>
        </authorList>
    </citation>
    <scope>NUCLEOTIDE SEQUENCE</scope>
</reference>
<organism evidence="8 9">
    <name type="scientific">Trichonephila inaurata madagascariensis</name>
    <dbReference type="NCBI Taxonomy" id="2747483"/>
    <lineage>
        <taxon>Eukaryota</taxon>
        <taxon>Metazoa</taxon>
        <taxon>Ecdysozoa</taxon>
        <taxon>Arthropoda</taxon>
        <taxon>Chelicerata</taxon>
        <taxon>Arachnida</taxon>
        <taxon>Araneae</taxon>
        <taxon>Araneomorphae</taxon>
        <taxon>Entelegynae</taxon>
        <taxon>Araneoidea</taxon>
        <taxon>Nephilidae</taxon>
        <taxon>Trichonephila</taxon>
        <taxon>Trichonephila inaurata</taxon>
    </lineage>
</organism>
<evidence type="ECO:0000313" key="8">
    <source>
        <dbReference type="EMBL" id="GFY61945.1"/>
    </source>
</evidence>
<evidence type="ECO:0000256" key="4">
    <source>
        <dbReference type="ARBA" id="ARBA00023163"/>
    </source>
</evidence>
<evidence type="ECO:0000256" key="5">
    <source>
        <dbReference type="ARBA" id="ARBA00023242"/>
    </source>
</evidence>
<feature type="domain" description="HTH myb-type" evidence="7">
    <location>
        <begin position="439"/>
        <end position="496"/>
    </location>
</feature>
<dbReference type="Pfam" id="PF00249">
    <property type="entry name" value="Myb_DNA-binding"/>
    <property type="match status" value="2"/>
</dbReference>
<keyword evidence="3" id="KW-0238">DNA-binding</keyword>
<dbReference type="InterPro" id="IPR017930">
    <property type="entry name" value="Myb_dom"/>
</dbReference>
<keyword evidence="9" id="KW-1185">Reference proteome</keyword>
<dbReference type="GO" id="GO:0000978">
    <property type="term" value="F:RNA polymerase II cis-regulatory region sequence-specific DNA binding"/>
    <property type="evidence" value="ECO:0007669"/>
    <property type="project" value="TreeGrafter"/>
</dbReference>
<dbReference type="GO" id="GO:0042795">
    <property type="term" value="P:snRNA transcription by RNA polymerase II"/>
    <property type="evidence" value="ECO:0007669"/>
    <property type="project" value="TreeGrafter"/>
</dbReference>
<dbReference type="GO" id="GO:0019185">
    <property type="term" value="C:snRNA-activating protein complex"/>
    <property type="evidence" value="ECO:0007669"/>
    <property type="project" value="TreeGrafter"/>
</dbReference>
<dbReference type="InterPro" id="IPR009057">
    <property type="entry name" value="Homeodomain-like_sf"/>
</dbReference>
<dbReference type="EMBL" id="BMAV01013953">
    <property type="protein sequence ID" value="GFY61945.1"/>
    <property type="molecule type" value="Genomic_DNA"/>
</dbReference>
<dbReference type="PROSITE" id="PS51294">
    <property type="entry name" value="HTH_MYB"/>
    <property type="match status" value="3"/>
</dbReference>
<dbReference type="PROSITE" id="PS50090">
    <property type="entry name" value="MYB_LIKE"/>
    <property type="match status" value="4"/>
</dbReference>
<comment type="caution">
    <text evidence="8">The sequence shown here is derived from an EMBL/GenBank/DDBJ whole genome shotgun (WGS) entry which is preliminary data.</text>
</comment>
<name>A0A8X6XX75_9ARAC</name>
<dbReference type="Pfam" id="PF03564">
    <property type="entry name" value="DUF1759"/>
    <property type="match status" value="1"/>
</dbReference>
<feature type="domain" description="Myb-like" evidence="6">
    <location>
        <begin position="439"/>
        <end position="485"/>
    </location>
</feature>
<dbReference type="PANTHER" id="PTHR46621">
    <property type="entry name" value="SNRNA-ACTIVATING PROTEIN COMPLEX SUBUNIT 4"/>
    <property type="match status" value="1"/>
</dbReference>
<dbReference type="SMART" id="SM00717">
    <property type="entry name" value="SANT"/>
    <property type="match status" value="4"/>
</dbReference>
<evidence type="ECO:0000256" key="2">
    <source>
        <dbReference type="ARBA" id="ARBA00023015"/>
    </source>
</evidence>
<sequence>MSEIRDTNQSSCNQIISAEDCDALINFPFHKYLSNIKTEPIDDLPVANLESNKGVGRSLSAECTTKDENYSNDDGDEVKCISLNRDLRRKLAHSCSILFAAEEKNRAKKNKLDEVGKETEAVQSKYSVKTKKSKPISLFAAPYFRDIKDMHPPDNEDTLAKLRNKDVTAYFQLPRPWIKFELDKLSQGVLENAMEITLQPFKEKEKYYKDKMKNLDGSARKKVKLRLKEIIEKRKKESQRPRVEIIKEVEDRIDWMQIAVRYLESARSYEECEAMWKNYASIFISKLPFSAEEDARLSKLVKKYNERNWDAIAEEMTGRSAIQCLERYQTCLNKALIKKYWTPEEDKKLMDVVESVKVGKFIPWNRVVSEMEGRERHQIINRYERTISKELKRSPWTKEEDAMLLACFSKFGPHWCKMREFFPGRNTYTLRERYVNILDPKLKCAQWTKIEDEKLISLIEEYGFGKWSKISKEMNGRTDNNCLIRARWLGIKPSLLGGVAGNEVNGFALSDDNYDNALILLKERFGREEIVVNAHMSKLLNLYPVKDSNNVIGLRKLYDICKIQIRSLESLNVTSGMYGHLLQPILLKLLPEDLVLDFNRKQLGKKEESTFDVMELLQFLKLEIECRESTHLLSGQGERKNLLTHNSKHIQTGYGDYQNISHNRQNKIQGRTSTCEFITPVNERDLQHCFFCNLDHLAEKCNKISIERKKKF</sequence>
<evidence type="ECO:0000256" key="3">
    <source>
        <dbReference type="ARBA" id="ARBA00023125"/>
    </source>
</evidence>
<feature type="domain" description="HTH myb-type" evidence="7">
    <location>
        <begin position="388"/>
        <end position="433"/>
    </location>
</feature>
<evidence type="ECO:0000313" key="9">
    <source>
        <dbReference type="Proteomes" id="UP000886998"/>
    </source>
</evidence>
<accession>A0A8X6XX75</accession>
<dbReference type="PANTHER" id="PTHR46621:SF1">
    <property type="entry name" value="SNRNA-ACTIVATING PROTEIN COMPLEX SUBUNIT 4"/>
    <property type="match status" value="1"/>
</dbReference>
<dbReference type="Pfam" id="PF13921">
    <property type="entry name" value="Myb_DNA-bind_6"/>
    <property type="match status" value="1"/>
</dbReference>
<dbReference type="AlphaFoldDB" id="A0A8X6XX75"/>
<dbReference type="SUPFAM" id="SSF46689">
    <property type="entry name" value="Homeodomain-like"/>
    <property type="match status" value="3"/>
</dbReference>
<keyword evidence="2" id="KW-0805">Transcription regulation</keyword>
<feature type="domain" description="Myb-like" evidence="6">
    <location>
        <begin position="333"/>
        <end position="387"/>
    </location>
</feature>
<gene>
    <name evidence="8" type="primary">MYB3R2</name>
    <name evidence="8" type="ORF">TNIN_271741</name>
</gene>
<protein>
    <submittedName>
        <fullName evidence="8">Transcription factor MYB3R-2</fullName>
    </submittedName>
</protein>
<evidence type="ECO:0000259" key="7">
    <source>
        <dbReference type="PROSITE" id="PS51294"/>
    </source>
</evidence>
<dbReference type="GO" id="GO:0042796">
    <property type="term" value="P:snRNA transcription by RNA polymerase III"/>
    <property type="evidence" value="ECO:0007669"/>
    <property type="project" value="TreeGrafter"/>
</dbReference>
<dbReference type="Gene3D" id="1.10.10.60">
    <property type="entry name" value="Homeodomain-like"/>
    <property type="match status" value="4"/>
</dbReference>
<feature type="domain" description="Myb-like" evidence="6">
    <location>
        <begin position="388"/>
        <end position="438"/>
    </location>
</feature>
<dbReference type="OrthoDB" id="6512202at2759"/>
<dbReference type="InterPro" id="IPR001005">
    <property type="entry name" value="SANT/Myb"/>
</dbReference>
<dbReference type="Proteomes" id="UP000886998">
    <property type="component" value="Unassembled WGS sequence"/>
</dbReference>
<evidence type="ECO:0000259" key="6">
    <source>
        <dbReference type="PROSITE" id="PS50090"/>
    </source>
</evidence>
<dbReference type="InterPro" id="IPR051575">
    <property type="entry name" value="Myb-like_DNA-bd"/>
</dbReference>
<feature type="domain" description="Myb-like" evidence="6">
    <location>
        <begin position="286"/>
        <end position="332"/>
    </location>
</feature>
<comment type="subcellular location">
    <subcellularLocation>
        <location evidence="1">Nucleus</location>
    </subcellularLocation>
</comment>
<evidence type="ECO:0000256" key="1">
    <source>
        <dbReference type="ARBA" id="ARBA00004123"/>
    </source>
</evidence>
<dbReference type="InterPro" id="IPR005312">
    <property type="entry name" value="DUF1759"/>
</dbReference>
<dbReference type="GO" id="GO:0001006">
    <property type="term" value="F:RNA polymerase III type 3 promoter sequence-specific DNA binding"/>
    <property type="evidence" value="ECO:0007669"/>
    <property type="project" value="TreeGrafter"/>
</dbReference>
<proteinExistence type="predicted"/>
<feature type="domain" description="HTH myb-type" evidence="7">
    <location>
        <begin position="281"/>
        <end position="336"/>
    </location>
</feature>
<dbReference type="GO" id="GO:0005634">
    <property type="term" value="C:nucleus"/>
    <property type="evidence" value="ECO:0007669"/>
    <property type="project" value="UniProtKB-SubCell"/>
</dbReference>
<keyword evidence="5" id="KW-0539">Nucleus</keyword>
<dbReference type="CDD" id="cd00167">
    <property type="entry name" value="SANT"/>
    <property type="match status" value="4"/>
</dbReference>